<evidence type="ECO:0000313" key="2">
    <source>
        <dbReference type="EMBL" id="PPJ52563.1"/>
    </source>
</evidence>
<name>A0A2S6BYL2_9PEZI</name>
<organism evidence="2 3">
    <name type="scientific">Cercospora berteroae</name>
    <dbReference type="NCBI Taxonomy" id="357750"/>
    <lineage>
        <taxon>Eukaryota</taxon>
        <taxon>Fungi</taxon>
        <taxon>Dikarya</taxon>
        <taxon>Ascomycota</taxon>
        <taxon>Pezizomycotina</taxon>
        <taxon>Dothideomycetes</taxon>
        <taxon>Dothideomycetidae</taxon>
        <taxon>Mycosphaerellales</taxon>
        <taxon>Mycosphaerellaceae</taxon>
        <taxon>Cercospora</taxon>
    </lineage>
</organism>
<gene>
    <name evidence="2" type="ORF">CBER1_11022</name>
</gene>
<comment type="caution">
    <text evidence="2">The sequence shown here is derived from an EMBL/GenBank/DDBJ whole genome shotgun (WGS) entry which is preliminary data.</text>
</comment>
<dbReference type="Proteomes" id="UP000237631">
    <property type="component" value="Unassembled WGS sequence"/>
</dbReference>
<dbReference type="Gene3D" id="3.40.50.720">
    <property type="entry name" value="NAD(P)-binding Rossmann-like Domain"/>
    <property type="match status" value="1"/>
</dbReference>
<accession>A0A2S6BYL2</accession>
<evidence type="ECO:0000313" key="3">
    <source>
        <dbReference type="Proteomes" id="UP000237631"/>
    </source>
</evidence>
<proteinExistence type="predicted"/>
<feature type="region of interest" description="Disordered" evidence="1">
    <location>
        <begin position="311"/>
        <end position="343"/>
    </location>
</feature>
<protein>
    <submittedName>
        <fullName evidence="2">Uncharacterized protein</fullName>
    </submittedName>
</protein>
<dbReference type="InterPro" id="IPR036291">
    <property type="entry name" value="NAD(P)-bd_dom_sf"/>
</dbReference>
<reference evidence="3" key="1">
    <citation type="journal article" date="2017" name="bioRxiv">
        <title>Conservation of a gene cluster reveals novel cercosporin biosynthetic mechanisms and extends production to the genus Colletotrichum.</title>
        <authorList>
            <person name="de Jonge R."/>
            <person name="Ebert M.K."/>
            <person name="Huitt-Roehl C.R."/>
            <person name="Pal P."/>
            <person name="Suttle J.C."/>
            <person name="Spanner R.E."/>
            <person name="Neubauer J.D."/>
            <person name="Jurick W.M.II."/>
            <person name="Stott K.A."/>
            <person name="Secor G.A."/>
            <person name="Thomma B.P.H.J."/>
            <person name="Van de Peer Y."/>
            <person name="Townsend C.A."/>
            <person name="Bolton M.D."/>
        </authorList>
    </citation>
    <scope>NUCLEOTIDE SEQUENCE [LARGE SCALE GENOMIC DNA]</scope>
    <source>
        <strain evidence="3">CBS538.71</strain>
    </source>
</reference>
<dbReference type="SUPFAM" id="SSF51735">
    <property type="entry name" value="NAD(P)-binding Rossmann-fold domains"/>
    <property type="match status" value="1"/>
</dbReference>
<dbReference type="OrthoDB" id="120976at2759"/>
<dbReference type="EMBL" id="PNEN01001686">
    <property type="protein sequence ID" value="PPJ52563.1"/>
    <property type="molecule type" value="Genomic_DNA"/>
</dbReference>
<evidence type="ECO:0000256" key="1">
    <source>
        <dbReference type="SAM" id="MobiDB-lite"/>
    </source>
</evidence>
<dbReference type="STRING" id="357750.A0A2S6BYL2"/>
<keyword evidence="3" id="KW-1185">Reference proteome</keyword>
<dbReference type="AlphaFoldDB" id="A0A2S6BYL2"/>
<sequence>MGDSGVSSGSPTTLDITAPPPDELCMTFTAAASASNSSKSFVTQTKGPDLLALPLSAGITVSGELVDDPSTITAPFLPGDIILACLIPPQPCLLSAHEDSLRLRIPTISALELPGSMLPETGCAYLTALMTGAAILKEQLHIPIIRTPTASPTPAEDGGVESYNNKRILVAGGETDLGAAFVQLLHRALPDAKIYTTCTETETDSESTAAILSQRLVHMKGLGASNSADGDARDLTDRLSPSFDIMINAVKDSDVRGDVMELLDGMQRFVDCGTLDVEKAVVSFLEEEPDCVTSLHEMLMQAAGVFEMEEKEEKVEGEVEGRDLVGEEKKLGLEREDSGKFVD</sequence>